<feature type="transmembrane region" description="Helical" evidence="9">
    <location>
        <begin position="165"/>
        <end position="192"/>
    </location>
</feature>
<dbReference type="GO" id="GO:0004930">
    <property type="term" value="F:G protein-coupled receptor activity"/>
    <property type="evidence" value="ECO:0007669"/>
    <property type="project" value="UniProtKB-KW"/>
</dbReference>
<feature type="transmembrane region" description="Helical" evidence="9">
    <location>
        <begin position="255"/>
        <end position="274"/>
    </location>
</feature>
<feature type="transmembrane region" description="Helical" evidence="9">
    <location>
        <begin position="6"/>
        <end position="30"/>
    </location>
</feature>
<dbReference type="Pfam" id="PF00001">
    <property type="entry name" value="7tm_1"/>
    <property type="match status" value="1"/>
</dbReference>
<evidence type="ECO:0000313" key="11">
    <source>
        <dbReference type="EMBL" id="ELU11620.1"/>
    </source>
</evidence>
<keyword evidence="13" id="KW-1185">Reference proteome</keyword>
<gene>
    <name evidence="11" type="ORF">CAPTEDRAFT_36345</name>
</gene>
<feature type="non-terminal residue" evidence="11">
    <location>
        <position position="297"/>
    </location>
</feature>
<dbReference type="OrthoDB" id="10044919at2759"/>
<evidence type="ECO:0000259" key="10">
    <source>
        <dbReference type="PROSITE" id="PS50262"/>
    </source>
</evidence>
<evidence type="ECO:0000256" key="5">
    <source>
        <dbReference type="ARBA" id="ARBA00023040"/>
    </source>
</evidence>
<reference evidence="11 13" key="2">
    <citation type="journal article" date="2013" name="Nature">
        <title>Insights into bilaterian evolution from three spiralian genomes.</title>
        <authorList>
            <person name="Simakov O."/>
            <person name="Marletaz F."/>
            <person name="Cho S.J."/>
            <person name="Edsinger-Gonzales E."/>
            <person name="Havlak P."/>
            <person name="Hellsten U."/>
            <person name="Kuo D.H."/>
            <person name="Larsson T."/>
            <person name="Lv J."/>
            <person name="Arendt D."/>
            <person name="Savage R."/>
            <person name="Osoegawa K."/>
            <person name="de Jong P."/>
            <person name="Grimwood J."/>
            <person name="Chapman J.A."/>
            <person name="Shapiro H."/>
            <person name="Aerts A."/>
            <person name="Otillar R.P."/>
            <person name="Terry A.Y."/>
            <person name="Boore J.L."/>
            <person name="Grigoriev I.V."/>
            <person name="Lindberg D.R."/>
            <person name="Seaver E.C."/>
            <person name="Weisblat D.A."/>
            <person name="Putnam N.H."/>
            <person name="Rokhsar D.S."/>
        </authorList>
    </citation>
    <scope>NUCLEOTIDE SEQUENCE</scope>
    <source>
        <strain evidence="11 13">I ESC-2004</strain>
    </source>
</reference>
<evidence type="ECO:0000313" key="13">
    <source>
        <dbReference type="Proteomes" id="UP000014760"/>
    </source>
</evidence>
<keyword evidence="6 9" id="KW-0472">Membrane</keyword>
<evidence type="ECO:0000256" key="3">
    <source>
        <dbReference type="ARBA" id="ARBA00022692"/>
    </source>
</evidence>
<dbReference type="EnsemblMetazoa" id="CapteT36345">
    <property type="protein sequence ID" value="CapteP36345"/>
    <property type="gene ID" value="CapteG36345"/>
</dbReference>
<dbReference type="InterPro" id="IPR000276">
    <property type="entry name" value="GPCR_Rhodpsn"/>
</dbReference>
<reference evidence="12" key="3">
    <citation type="submission" date="2015-06" db="UniProtKB">
        <authorList>
            <consortium name="EnsemblMetazoa"/>
        </authorList>
    </citation>
    <scope>IDENTIFICATION</scope>
</reference>
<evidence type="ECO:0000313" key="12">
    <source>
        <dbReference type="EnsemblMetazoa" id="CapteP36345"/>
    </source>
</evidence>
<dbReference type="PANTHER" id="PTHR24228:SF75">
    <property type="entry name" value="G-PROTEIN COUPLED RECEPTORS FAMILY 1 PROFILE DOMAIN-CONTAINING PROTEIN"/>
    <property type="match status" value="1"/>
</dbReference>
<evidence type="ECO:0000256" key="7">
    <source>
        <dbReference type="ARBA" id="ARBA00023170"/>
    </source>
</evidence>
<comment type="subcellular location">
    <subcellularLocation>
        <location evidence="1">Cell membrane</location>
        <topology evidence="1">Multi-pass membrane protein</topology>
    </subcellularLocation>
</comment>
<keyword evidence="7" id="KW-0675">Receptor</keyword>
<dbReference type="GO" id="GO:0005886">
    <property type="term" value="C:plasma membrane"/>
    <property type="evidence" value="ECO:0007669"/>
    <property type="project" value="UniProtKB-SubCell"/>
</dbReference>
<dbReference type="Gene3D" id="1.20.1070.10">
    <property type="entry name" value="Rhodopsin 7-helix transmembrane proteins"/>
    <property type="match status" value="1"/>
</dbReference>
<dbReference type="SUPFAM" id="SSF81321">
    <property type="entry name" value="Family A G protein-coupled receptor-like"/>
    <property type="match status" value="1"/>
</dbReference>
<keyword evidence="5" id="KW-0297">G-protein coupled receptor</keyword>
<dbReference type="PROSITE" id="PS50262">
    <property type="entry name" value="G_PROTEIN_RECEP_F1_2"/>
    <property type="match status" value="1"/>
</dbReference>
<protein>
    <recommendedName>
        <fullName evidence="10">G-protein coupled receptors family 1 profile domain-containing protein</fullName>
    </recommendedName>
</protein>
<dbReference type="CDD" id="cd00637">
    <property type="entry name" value="7tm_classA_rhodopsin-like"/>
    <property type="match status" value="1"/>
</dbReference>
<dbReference type="STRING" id="283909.R7V777"/>
<organism evidence="11">
    <name type="scientific">Capitella teleta</name>
    <name type="common">Polychaete worm</name>
    <dbReference type="NCBI Taxonomy" id="283909"/>
    <lineage>
        <taxon>Eukaryota</taxon>
        <taxon>Metazoa</taxon>
        <taxon>Spiralia</taxon>
        <taxon>Lophotrochozoa</taxon>
        <taxon>Annelida</taxon>
        <taxon>Polychaeta</taxon>
        <taxon>Sedentaria</taxon>
        <taxon>Scolecida</taxon>
        <taxon>Capitellidae</taxon>
        <taxon>Capitella</taxon>
    </lineage>
</organism>
<dbReference type="AlphaFoldDB" id="R7V777"/>
<name>R7V777_CAPTE</name>
<keyword evidence="3 9" id="KW-0812">Transmembrane</keyword>
<dbReference type="OMA" id="ICMISIN"/>
<dbReference type="PRINTS" id="PR00237">
    <property type="entry name" value="GPCRRHODOPSN"/>
</dbReference>
<feature type="non-terminal residue" evidence="11">
    <location>
        <position position="1"/>
    </location>
</feature>
<evidence type="ECO:0000256" key="1">
    <source>
        <dbReference type="ARBA" id="ARBA00004651"/>
    </source>
</evidence>
<dbReference type="EMBL" id="AMQN01005709">
    <property type="status" value="NOT_ANNOTATED_CDS"/>
    <property type="molecule type" value="Genomic_DNA"/>
</dbReference>
<dbReference type="HOGENOM" id="CLU_009579_3_3_1"/>
<keyword evidence="2" id="KW-1003">Cell membrane</keyword>
<evidence type="ECO:0000256" key="6">
    <source>
        <dbReference type="ARBA" id="ARBA00023136"/>
    </source>
</evidence>
<feature type="transmembrane region" description="Helical" evidence="9">
    <location>
        <begin position="223"/>
        <end position="243"/>
    </location>
</feature>
<proteinExistence type="predicted"/>
<evidence type="ECO:0000256" key="9">
    <source>
        <dbReference type="SAM" id="Phobius"/>
    </source>
</evidence>
<sequence length="297" mass="33097">AWTAGVYLAVSGTACILGTLGNLLVLGSVVMYKPLRHRRNAFVVNLAVADLTVTSFADPMGILGMVYGSEWFVRRVVLCDAVATVCIAACVTALFSIGGDGFSRFCHICHPHAYHRLFTLRTNIIICIFIWLAGFGMSLPALVGWTDNIYDPKYMECIWNRKYSMTYTIFFSTCVVAAPVAIIAISFIKIYIHVQSSRKRVAVYRNQSVNQAKSLSIKLARSLFIVFTGFVACWTPYAIIVIVDFKDRAPEEVHLFILLLAHMHSTLNAIIYAMSNAQFRKGYLVALTSLYPCSARF</sequence>
<dbReference type="FunFam" id="1.20.1070.10:FF:000345">
    <property type="entry name" value="40S ribosomal protein S27"/>
    <property type="match status" value="1"/>
</dbReference>
<dbReference type="InterPro" id="IPR017452">
    <property type="entry name" value="GPCR_Rhodpsn_7TM"/>
</dbReference>
<keyword evidence="8" id="KW-0807">Transducer</keyword>
<feature type="transmembrane region" description="Helical" evidence="9">
    <location>
        <begin position="124"/>
        <end position="145"/>
    </location>
</feature>
<dbReference type="PANTHER" id="PTHR24228">
    <property type="entry name" value="B2 BRADYKININ RECEPTOR/ANGIOTENSIN II RECEPTOR"/>
    <property type="match status" value="1"/>
</dbReference>
<feature type="transmembrane region" description="Helical" evidence="9">
    <location>
        <begin position="42"/>
        <end position="66"/>
    </location>
</feature>
<keyword evidence="4 9" id="KW-1133">Transmembrane helix</keyword>
<dbReference type="Proteomes" id="UP000014760">
    <property type="component" value="Unassembled WGS sequence"/>
</dbReference>
<evidence type="ECO:0000256" key="8">
    <source>
        <dbReference type="ARBA" id="ARBA00023224"/>
    </source>
</evidence>
<accession>R7V777</accession>
<feature type="domain" description="G-protein coupled receptors family 1 profile" evidence="10">
    <location>
        <begin position="21"/>
        <end position="272"/>
    </location>
</feature>
<dbReference type="EMBL" id="KB296584">
    <property type="protein sequence ID" value="ELU11620.1"/>
    <property type="molecule type" value="Genomic_DNA"/>
</dbReference>
<feature type="transmembrane region" description="Helical" evidence="9">
    <location>
        <begin position="72"/>
        <end position="95"/>
    </location>
</feature>
<reference evidence="13" key="1">
    <citation type="submission" date="2012-12" db="EMBL/GenBank/DDBJ databases">
        <authorList>
            <person name="Hellsten U."/>
            <person name="Grimwood J."/>
            <person name="Chapman J.A."/>
            <person name="Shapiro H."/>
            <person name="Aerts A."/>
            <person name="Otillar R.P."/>
            <person name="Terry A.Y."/>
            <person name="Boore J.L."/>
            <person name="Simakov O."/>
            <person name="Marletaz F."/>
            <person name="Cho S.-J."/>
            <person name="Edsinger-Gonzales E."/>
            <person name="Havlak P."/>
            <person name="Kuo D.-H."/>
            <person name="Larsson T."/>
            <person name="Lv J."/>
            <person name="Arendt D."/>
            <person name="Savage R."/>
            <person name="Osoegawa K."/>
            <person name="de Jong P."/>
            <person name="Lindberg D.R."/>
            <person name="Seaver E.C."/>
            <person name="Weisblat D.A."/>
            <person name="Putnam N.H."/>
            <person name="Grigoriev I.V."/>
            <person name="Rokhsar D.S."/>
        </authorList>
    </citation>
    <scope>NUCLEOTIDE SEQUENCE</scope>
    <source>
        <strain evidence="13">I ESC-2004</strain>
    </source>
</reference>
<evidence type="ECO:0000256" key="4">
    <source>
        <dbReference type="ARBA" id="ARBA00022989"/>
    </source>
</evidence>
<evidence type="ECO:0000256" key="2">
    <source>
        <dbReference type="ARBA" id="ARBA00022475"/>
    </source>
</evidence>